<dbReference type="OrthoDB" id="9796465at2"/>
<proteinExistence type="predicted"/>
<dbReference type="SUPFAM" id="SSF111321">
    <property type="entry name" value="AF1104-like"/>
    <property type="match status" value="1"/>
</dbReference>
<dbReference type="PIRSF" id="PIRSF006593">
    <property type="entry name" value="UCP006593"/>
    <property type="match status" value="1"/>
</dbReference>
<dbReference type="STRING" id="871968.DESME_03585"/>
<reference evidence="2 3" key="1">
    <citation type="submission" date="2013-12" db="EMBL/GenBank/DDBJ databases">
        <authorList>
            <consortium name="DOE Joint Genome Institute"/>
            <person name="Smidt H."/>
            <person name="Huntemann M."/>
            <person name="Han J."/>
            <person name="Chen A."/>
            <person name="Kyrpides N."/>
            <person name="Mavromatis K."/>
            <person name="Markowitz V."/>
            <person name="Palaniappan K."/>
            <person name="Ivanova N."/>
            <person name="Schaumberg A."/>
            <person name="Pati A."/>
            <person name="Liolios K."/>
            <person name="Nordberg H.P."/>
            <person name="Cantor M.N."/>
            <person name="Hua S.X."/>
            <person name="Woyke T."/>
        </authorList>
    </citation>
    <scope>NUCLEOTIDE SEQUENCE [LARGE SCALE GENOMIC DNA]</scope>
    <source>
        <strain evidence="3">DSM 15288</strain>
    </source>
</reference>
<dbReference type="RefSeq" id="WP_006715267.1">
    <property type="nucleotide sequence ID" value="NZ_CP007032.1"/>
</dbReference>
<dbReference type="AlphaFoldDB" id="W0E5W9"/>
<evidence type="ECO:0000313" key="2">
    <source>
        <dbReference type="EMBL" id="AHF06240.1"/>
    </source>
</evidence>
<organism evidence="2 3">
    <name type="scientific">Desulfitobacterium metallireducens DSM 15288</name>
    <dbReference type="NCBI Taxonomy" id="871968"/>
    <lineage>
        <taxon>Bacteria</taxon>
        <taxon>Bacillati</taxon>
        <taxon>Bacillota</taxon>
        <taxon>Clostridia</taxon>
        <taxon>Eubacteriales</taxon>
        <taxon>Desulfitobacteriaceae</taxon>
        <taxon>Desulfitobacterium</taxon>
    </lineage>
</organism>
<name>W0E5W9_9FIRM</name>
<dbReference type="InterPro" id="IPR036075">
    <property type="entry name" value="ARMT-1-like_metal-bd_sf"/>
</dbReference>
<dbReference type="Gene3D" id="3.40.50.10880">
    <property type="entry name" value="Uncharacterised protein PF01937, DUF89, domain 3"/>
    <property type="match status" value="1"/>
</dbReference>
<dbReference type="InterPro" id="IPR014444">
    <property type="entry name" value="PH1575-like"/>
</dbReference>
<dbReference type="InterPro" id="IPR002791">
    <property type="entry name" value="ARMT1-like_metal-bd"/>
</dbReference>
<dbReference type="Pfam" id="PF01937">
    <property type="entry name" value="ARMT1-like_dom"/>
    <property type="match status" value="1"/>
</dbReference>
<dbReference type="EMBL" id="CP007032">
    <property type="protein sequence ID" value="AHF06240.1"/>
    <property type="molecule type" value="Genomic_DNA"/>
</dbReference>
<dbReference type="Gene3D" id="1.10.285.20">
    <property type="entry name" value="Uncharacterised protein PF01937, DUF89, domain 2"/>
    <property type="match status" value="1"/>
</dbReference>
<dbReference type="KEGG" id="dmt:DESME_03585"/>
<protein>
    <recommendedName>
        <fullName evidence="1">Damage-control phosphatase ARMT1-like metal-binding domain-containing protein</fullName>
    </recommendedName>
</protein>
<evidence type="ECO:0000313" key="3">
    <source>
        <dbReference type="Proteomes" id="UP000010847"/>
    </source>
</evidence>
<sequence>MKVVLECIPCYMKQVINAVAQTECSEEKARQIMYQILPMIPELDSEETPAVNSTFVLRKINELLEIEDPFKDAKRKSNELALSLVPQLRERINQSEDPLYTACQISVAGNIIDLGIFSDYDLEATLQESLAKRFFRDDSEEFKERLCSAHEVLILGDNSGEIAFDKLLAEELRRRGVRVRFVVKGQSILNDATLEDAALVGMGEVAEVMTNGNGYLGTVVQARSQELIEAMEQADLIISKGQANYESLESTQEAGDKTYFLLRAKCEIVAKNLGVDLGSMVFARNRNE</sequence>
<dbReference type="HOGENOM" id="CLU_071520_1_0_9"/>
<dbReference type="Proteomes" id="UP000010847">
    <property type="component" value="Chromosome"/>
</dbReference>
<feature type="domain" description="Damage-control phosphatase ARMT1-like metal-binding" evidence="1">
    <location>
        <begin position="5"/>
        <end position="281"/>
    </location>
</feature>
<dbReference type="eggNOG" id="COG1578">
    <property type="taxonomic scope" value="Bacteria"/>
</dbReference>
<evidence type="ECO:0000259" key="1">
    <source>
        <dbReference type="Pfam" id="PF01937"/>
    </source>
</evidence>
<keyword evidence="3" id="KW-1185">Reference proteome</keyword>
<accession>W0E5W9</accession>
<gene>
    <name evidence="2" type="ORF">DESME_03585</name>
</gene>